<dbReference type="EMBL" id="CAVLGL010000057">
    <property type="protein sequence ID" value="CAK1583613.1"/>
    <property type="molecule type" value="Genomic_DNA"/>
</dbReference>
<reference evidence="9 10" key="1">
    <citation type="submission" date="2023-11" db="EMBL/GenBank/DDBJ databases">
        <authorList>
            <person name="Hedman E."/>
            <person name="Englund M."/>
            <person name="Stromberg M."/>
            <person name="Nyberg Akerstrom W."/>
            <person name="Nylinder S."/>
            <person name="Jareborg N."/>
            <person name="Kallberg Y."/>
            <person name="Kronander E."/>
        </authorList>
    </citation>
    <scope>NUCLEOTIDE SEQUENCE [LARGE SCALE GENOMIC DNA]</scope>
</reference>
<dbReference type="SUPFAM" id="SSF52029">
    <property type="entry name" value="GroEL apical domain-like"/>
    <property type="match status" value="1"/>
</dbReference>
<evidence type="ECO:0000313" key="9">
    <source>
        <dbReference type="EMBL" id="CAK1583613.1"/>
    </source>
</evidence>
<dbReference type="Proteomes" id="UP001314205">
    <property type="component" value="Unassembled WGS sequence"/>
</dbReference>
<evidence type="ECO:0000313" key="10">
    <source>
        <dbReference type="Proteomes" id="UP001314205"/>
    </source>
</evidence>
<keyword evidence="10" id="KW-1185">Reference proteome</keyword>
<name>A0AAV1KKM0_9NEOP</name>
<keyword evidence="4" id="KW-0067">ATP-binding</keyword>
<dbReference type="NCBIfam" id="NF009489">
    <property type="entry name" value="PRK12851.1"/>
    <property type="match status" value="1"/>
</dbReference>
<dbReference type="NCBIfam" id="NF009488">
    <property type="entry name" value="PRK12850.1"/>
    <property type="match status" value="1"/>
</dbReference>
<dbReference type="GO" id="GO:0005739">
    <property type="term" value="C:mitochondrion"/>
    <property type="evidence" value="ECO:0007669"/>
    <property type="project" value="UniProtKB-SubCell"/>
</dbReference>
<dbReference type="InterPro" id="IPR002423">
    <property type="entry name" value="Cpn60/GroEL/TCP-1"/>
</dbReference>
<dbReference type="Pfam" id="PF00118">
    <property type="entry name" value="Cpn60_TCP1"/>
    <property type="match status" value="1"/>
</dbReference>
<evidence type="ECO:0008006" key="11">
    <source>
        <dbReference type="Google" id="ProtNLM"/>
    </source>
</evidence>
<dbReference type="NCBIfam" id="NF009487">
    <property type="entry name" value="PRK12849.1"/>
    <property type="match status" value="1"/>
</dbReference>
<dbReference type="SUPFAM" id="SSF54849">
    <property type="entry name" value="GroEL-intermediate domain like"/>
    <property type="match status" value="2"/>
</dbReference>
<dbReference type="CDD" id="cd03344">
    <property type="entry name" value="GroEL"/>
    <property type="match status" value="1"/>
</dbReference>
<dbReference type="GO" id="GO:0005524">
    <property type="term" value="F:ATP binding"/>
    <property type="evidence" value="ECO:0007669"/>
    <property type="project" value="UniProtKB-KW"/>
</dbReference>
<dbReference type="AlphaFoldDB" id="A0AAV1KKM0"/>
<dbReference type="Gene3D" id="3.50.7.10">
    <property type="entry name" value="GroEL"/>
    <property type="match status" value="1"/>
</dbReference>
<evidence type="ECO:0000256" key="6">
    <source>
        <dbReference type="ARBA" id="ARBA00023128"/>
    </source>
</evidence>
<keyword evidence="6" id="KW-0496">Mitochondrion</keyword>
<dbReference type="InterPro" id="IPR027410">
    <property type="entry name" value="TCP-1-like_intermed_sf"/>
</dbReference>
<dbReference type="SUPFAM" id="SSF48592">
    <property type="entry name" value="GroEL equatorial domain-like"/>
    <property type="match status" value="1"/>
</dbReference>
<dbReference type="PRINTS" id="PR00298">
    <property type="entry name" value="CHAPERONIN60"/>
</dbReference>
<dbReference type="InterPro" id="IPR001844">
    <property type="entry name" value="Cpn60/GroEL"/>
</dbReference>
<dbReference type="GO" id="GO:0140662">
    <property type="term" value="F:ATP-dependent protein folding chaperone"/>
    <property type="evidence" value="ECO:0007669"/>
    <property type="project" value="InterPro"/>
</dbReference>
<evidence type="ECO:0000256" key="2">
    <source>
        <dbReference type="ARBA" id="ARBA00006607"/>
    </source>
</evidence>
<comment type="similarity">
    <text evidence="2 8">Belongs to the chaperonin (HSP60) family.</text>
</comment>
<evidence type="ECO:0000256" key="3">
    <source>
        <dbReference type="ARBA" id="ARBA00022741"/>
    </source>
</evidence>
<keyword evidence="3" id="KW-0547">Nucleotide-binding</keyword>
<proteinExistence type="inferred from homology"/>
<protein>
    <recommendedName>
        <fullName evidence="11">60 kDa chaperonin, chloroplastic</fullName>
    </recommendedName>
</protein>
<gene>
    <name evidence="9" type="ORF">PARMNEM_LOCUS4983</name>
</gene>
<dbReference type="InterPro" id="IPR027409">
    <property type="entry name" value="GroEL-like_apical_dom_sf"/>
</dbReference>
<dbReference type="NCBIfam" id="TIGR02348">
    <property type="entry name" value="GroEL"/>
    <property type="match status" value="1"/>
</dbReference>
<dbReference type="FunFam" id="3.50.7.10:FF:000001">
    <property type="entry name" value="60 kDa chaperonin"/>
    <property type="match status" value="1"/>
</dbReference>
<evidence type="ECO:0000256" key="5">
    <source>
        <dbReference type="ARBA" id="ARBA00022946"/>
    </source>
</evidence>
<dbReference type="Gene3D" id="3.30.260.10">
    <property type="entry name" value="TCP-1-like chaperonin intermediate domain"/>
    <property type="match status" value="1"/>
</dbReference>
<dbReference type="Gene3D" id="1.10.560.10">
    <property type="entry name" value="GroEL-like equatorial domain"/>
    <property type="match status" value="1"/>
</dbReference>
<sequence>MYRLHSIIQIGPSKTKYFWMRQFYARFAKDVKFGSDIRSLMMEGVDIIADAVAVTMGPKGRNVILEQAFGPPKITKDGMTVAKSIELKDKFENIGAKLVANVANKTNEEVGDGTTTATILARAIAKEGFASISKGANPIEIRTGIRLAVDCVAEKLTSMSKLISTSEEIEQIATISANGDKSIGQFIATAINRVGKDGIITVKEGSTLHDDLEIIEGMKLERGYVSPHFINSLNGSKVEYSDVLVLLSEKKIFSAQQIIPAMEIAHTHKKPLLVIAEDYEDEILSILIVNKLKIGLGVVAIKAPGIGEQRKNVLMDIATATGGVVFEDNANLIRLEDCQLESLGRVGEIMVTKDYTLLLRGKGDKIEIKERIEQIQLEFENTKSDFEKERLLERISRLNSVVAALIIGGSSEFEVNEKKERVNDALNATRAAIAEGIVPGGGVAFLRCIPTLDKIKPINTDQATGINIVRKALSSPCIAIAKNAGYDGSVIVTKINNLYSDYGYDALNNDYVNLIEKGIVDPTKVLRCALTTACGIASLLTTAEVVICDKIKKR</sequence>
<dbReference type="PANTHER" id="PTHR45633">
    <property type="entry name" value="60 KDA HEAT SHOCK PROTEIN, MITOCHONDRIAL"/>
    <property type="match status" value="1"/>
</dbReference>
<evidence type="ECO:0000256" key="7">
    <source>
        <dbReference type="ARBA" id="ARBA00023186"/>
    </source>
</evidence>
<keyword evidence="7" id="KW-0143">Chaperone</keyword>
<comment type="subcellular location">
    <subcellularLocation>
        <location evidence="1">Mitochondrion</location>
    </subcellularLocation>
</comment>
<dbReference type="FunFam" id="1.10.560.10:FF:000031">
    <property type="entry name" value="60 kDa heat shock protein, mitochondrial"/>
    <property type="match status" value="1"/>
</dbReference>
<evidence type="ECO:0000256" key="8">
    <source>
        <dbReference type="RuleBase" id="RU000418"/>
    </source>
</evidence>
<evidence type="ECO:0000256" key="4">
    <source>
        <dbReference type="ARBA" id="ARBA00022840"/>
    </source>
</evidence>
<comment type="caution">
    <text evidence="9">The sequence shown here is derived from an EMBL/GenBank/DDBJ whole genome shotgun (WGS) entry which is preliminary data.</text>
</comment>
<dbReference type="GO" id="GO:0042026">
    <property type="term" value="P:protein refolding"/>
    <property type="evidence" value="ECO:0007669"/>
    <property type="project" value="InterPro"/>
</dbReference>
<evidence type="ECO:0000256" key="1">
    <source>
        <dbReference type="ARBA" id="ARBA00004173"/>
    </source>
</evidence>
<organism evidence="9 10">
    <name type="scientific">Parnassius mnemosyne</name>
    <name type="common">clouded apollo</name>
    <dbReference type="NCBI Taxonomy" id="213953"/>
    <lineage>
        <taxon>Eukaryota</taxon>
        <taxon>Metazoa</taxon>
        <taxon>Ecdysozoa</taxon>
        <taxon>Arthropoda</taxon>
        <taxon>Hexapoda</taxon>
        <taxon>Insecta</taxon>
        <taxon>Pterygota</taxon>
        <taxon>Neoptera</taxon>
        <taxon>Endopterygota</taxon>
        <taxon>Lepidoptera</taxon>
        <taxon>Glossata</taxon>
        <taxon>Ditrysia</taxon>
        <taxon>Papilionoidea</taxon>
        <taxon>Papilionidae</taxon>
        <taxon>Parnassiinae</taxon>
        <taxon>Parnassini</taxon>
        <taxon>Parnassius</taxon>
        <taxon>Driopa</taxon>
    </lineage>
</organism>
<keyword evidence="5" id="KW-0809">Transit peptide</keyword>
<accession>A0AAV1KKM0</accession>
<dbReference type="NCBIfam" id="NF000592">
    <property type="entry name" value="PRK00013.1"/>
    <property type="match status" value="1"/>
</dbReference>
<dbReference type="InterPro" id="IPR027413">
    <property type="entry name" value="GROEL-like_equatorial_sf"/>
</dbReference>